<dbReference type="EMBL" id="RBXN01000002">
    <property type="protein sequence ID" value="RKT59916.1"/>
    <property type="molecule type" value="Genomic_DNA"/>
</dbReference>
<protein>
    <submittedName>
        <fullName evidence="1">Uncharacterized protein</fullName>
    </submittedName>
</protein>
<evidence type="ECO:0000313" key="2">
    <source>
        <dbReference type="Proteomes" id="UP000269493"/>
    </source>
</evidence>
<evidence type="ECO:0000313" key="1">
    <source>
        <dbReference type="EMBL" id="RKT59916.1"/>
    </source>
</evidence>
<sequence>MKKNIFKLNISLLSDYDEFLNANPDNWNIVSYLNLKYDTNAALAFSKFFFPDFVEKKGCVILDFLFDKNIFKDWFNSYKGDISRVEYMCNMYELKDYFHINDNSDDDTVYWERLFALGRVMQRAWQINLKLLYPDRKFKVVLVDDREMDMYYITFFSISSKTNRAIK</sequence>
<dbReference type="OrthoDB" id="2618800at2"/>
<keyword evidence="2" id="KW-1185">Reference proteome</keyword>
<dbReference type="Proteomes" id="UP000269493">
    <property type="component" value="Unassembled WGS sequence"/>
</dbReference>
<dbReference type="RefSeq" id="WP_022601746.1">
    <property type="nucleotide sequence ID" value="NZ_KI440808.1"/>
</dbReference>
<proteinExistence type="predicted"/>
<accession>A0A495WE79</accession>
<organism evidence="1 2">
    <name type="scientific">Coprobacter fastidiosus NSB1 = JCM 33896</name>
    <dbReference type="NCBI Taxonomy" id="1349822"/>
    <lineage>
        <taxon>Bacteria</taxon>
        <taxon>Pseudomonadati</taxon>
        <taxon>Bacteroidota</taxon>
        <taxon>Bacteroidia</taxon>
        <taxon>Bacteroidales</taxon>
        <taxon>Barnesiellaceae</taxon>
        <taxon>Coprobacter</taxon>
    </lineage>
</organism>
<dbReference type="GeneID" id="92928395"/>
<dbReference type="AlphaFoldDB" id="A0A495WE79"/>
<reference evidence="1 2" key="1">
    <citation type="submission" date="2018-10" db="EMBL/GenBank/DDBJ databases">
        <title>Genomic Encyclopedia of Archaeal and Bacterial Type Strains, Phase II (KMG-II): from individual species to whole genera.</title>
        <authorList>
            <person name="Goeker M."/>
        </authorList>
    </citation>
    <scope>NUCLEOTIDE SEQUENCE [LARGE SCALE GENOMIC DNA]</scope>
    <source>
        <strain evidence="1 2">NSB1</strain>
    </source>
</reference>
<gene>
    <name evidence="1" type="ORF">BC742_0843</name>
</gene>
<comment type="caution">
    <text evidence="1">The sequence shown here is derived from an EMBL/GenBank/DDBJ whole genome shotgun (WGS) entry which is preliminary data.</text>
</comment>
<name>A0A495WE79_9BACT</name>